<accession>A0A1C3XAQ0</accession>
<name>A0A1C3XAQ0_9BRAD</name>
<dbReference type="EMBL" id="FMAE01000011">
    <property type="protein sequence ID" value="SCB49350.1"/>
    <property type="molecule type" value="Genomic_DNA"/>
</dbReference>
<reference evidence="1 2" key="1">
    <citation type="submission" date="2016-08" db="EMBL/GenBank/DDBJ databases">
        <authorList>
            <person name="Seilhamer J.J."/>
        </authorList>
    </citation>
    <scope>NUCLEOTIDE SEQUENCE [LARGE SCALE GENOMIC DNA]</scope>
    <source>
        <strain evidence="1 2">CCBAU 10071</strain>
    </source>
</reference>
<protein>
    <submittedName>
        <fullName evidence="1">Uncharacterized protein</fullName>
    </submittedName>
</protein>
<sequence length="42" mass="4956">MPELTRIRLWRQFKPFVYLNCPPLSSFRGGSQEPNYGAQLRT</sequence>
<evidence type="ECO:0000313" key="2">
    <source>
        <dbReference type="Proteomes" id="UP000183174"/>
    </source>
</evidence>
<dbReference type="Proteomes" id="UP000183174">
    <property type="component" value="Unassembled WGS sequence"/>
</dbReference>
<dbReference type="AlphaFoldDB" id="A0A1C3XAQ0"/>
<proteinExistence type="predicted"/>
<evidence type="ECO:0000313" key="1">
    <source>
        <dbReference type="EMBL" id="SCB49350.1"/>
    </source>
</evidence>
<gene>
    <name evidence="1" type="ORF">GA0061099_101139</name>
</gene>
<organism evidence="1 2">
    <name type="scientific">Bradyrhizobium yuanmingense</name>
    <dbReference type="NCBI Taxonomy" id="108015"/>
    <lineage>
        <taxon>Bacteria</taxon>
        <taxon>Pseudomonadati</taxon>
        <taxon>Pseudomonadota</taxon>
        <taxon>Alphaproteobacteria</taxon>
        <taxon>Hyphomicrobiales</taxon>
        <taxon>Nitrobacteraceae</taxon>
        <taxon>Bradyrhizobium</taxon>
    </lineage>
</organism>